<feature type="compositionally biased region" description="Basic and acidic residues" evidence="1">
    <location>
        <begin position="455"/>
        <end position="464"/>
    </location>
</feature>
<feature type="compositionally biased region" description="Low complexity" evidence="1">
    <location>
        <begin position="783"/>
        <end position="805"/>
    </location>
</feature>
<feature type="compositionally biased region" description="Polar residues" evidence="1">
    <location>
        <begin position="1620"/>
        <end position="1629"/>
    </location>
</feature>
<feature type="compositionally biased region" description="Basic and acidic residues" evidence="1">
    <location>
        <begin position="649"/>
        <end position="664"/>
    </location>
</feature>
<feature type="compositionally biased region" description="Low complexity" evidence="1">
    <location>
        <begin position="1729"/>
        <end position="1749"/>
    </location>
</feature>
<feature type="compositionally biased region" description="Basic and acidic residues" evidence="1">
    <location>
        <begin position="598"/>
        <end position="616"/>
    </location>
</feature>
<feature type="compositionally biased region" description="Low complexity" evidence="1">
    <location>
        <begin position="1410"/>
        <end position="1430"/>
    </location>
</feature>
<feature type="compositionally biased region" description="Acidic residues" evidence="1">
    <location>
        <begin position="380"/>
        <end position="389"/>
    </location>
</feature>
<keyword evidence="2 3" id="KW-0812">Transmembrane</keyword>
<dbReference type="RefSeq" id="XP_067927724.1">
    <property type="nucleotide sequence ID" value="XM_068060301.1"/>
</dbReference>
<feature type="compositionally biased region" description="Basic and acidic residues" evidence="1">
    <location>
        <begin position="695"/>
        <end position="717"/>
    </location>
</feature>
<keyword evidence="4" id="KW-1185">Reference proteome</keyword>
<feature type="region of interest" description="Disordered" evidence="1">
    <location>
        <begin position="1489"/>
        <end position="1866"/>
    </location>
</feature>
<feature type="compositionally biased region" description="Basic and acidic residues" evidence="1">
    <location>
        <begin position="1298"/>
        <end position="1326"/>
    </location>
</feature>
<feature type="compositionally biased region" description="Basic and acidic residues" evidence="1">
    <location>
        <begin position="1588"/>
        <end position="1605"/>
    </location>
</feature>
<feature type="region of interest" description="Disordered" evidence="1">
    <location>
        <begin position="1223"/>
        <end position="1272"/>
    </location>
</feature>
<feature type="compositionally biased region" description="Polar residues" evidence="1">
    <location>
        <begin position="1644"/>
        <end position="1656"/>
    </location>
</feature>
<keyword evidence="2" id="KW-1133">Transmembrane helix</keyword>
<feature type="region of interest" description="Disordered" evidence="1">
    <location>
        <begin position="903"/>
        <end position="924"/>
    </location>
</feature>
<feature type="transmembrane region" description="Helical" evidence="2">
    <location>
        <begin position="12"/>
        <end position="33"/>
    </location>
</feature>
<reference evidence="3 4" key="1">
    <citation type="journal article" date="2017" name="Int. J. Parasitol.">
        <title>The genome of the protozoan parasite Cystoisospora suis and a reverse vaccinology approach to identify vaccine candidates.</title>
        <authorList>
            <person name="Palmieri N."/>
            <person name="Shrestha A."/>
            <person name="Ruttkowski B."/>
            <person name="Beck T."/>
            <person name="Vogl C."/>
            <person name="Tomley F."/>
            <person name="Blake D.P."/>
            <person name="Joachim A."/>
        </authorList>
    </citation>
    <scope>NUCLEOTIDE SEQUENCE [LARGE SCALE GENOMIC DNA]</scope>
    <source>
        <strain evidence="3 4">Wien I</strain>
    </source>
</reference>
<feature type="region of interest" description="Disordered" evidence="1">
    <location>
        <begin position="522"/>
        <end position="545"/>
    </location>
</feature>
<evidence type="ECO:0000256" key="2">
    <source>
        <dbReference type="SAM" id="Phobius"/>
    </source>
</evidence>
<feature type="region of interest" description="Disordered" evidence="1">
    <location>
        <begin position="593"/>
        <end position="826"/>
    </location>
</feature>
<evidence type="ECO:0000256" key="1">
    <source>
        <dbReference type="SAM" id="MobiDB-lite"/>
    </source>
</evidence>
<feature type="region of interest" description="Disordered" evidence="1">
    <location>
        <begin position="1410"/>
        <end position="1454"/>
    </location>
</feature>
<feature type="compositionally biased region" description="Polar residues" evidence="1">
    <location>
        <begin position="229"/>
        <end position="239"/>
    </location>
</feature>
<gene>
    <name evidence="3" type="ORF">CSUI_000067</name>
</gene>
<feature type="region of interest" description="Disordered" evidence="1">
    <location>
        <begin position="372"/>
        <end position="494"/>
    </location>
</feature>
<feature type="compositionally biased region" description="Low complexity" evidence="1">
    <location>
        <begin position="812"/>
        <end position="823"/>
    </location>
</feature>
<dbReference type="Proteomes" id="UP000221165">
    <property type="component" value="Unassembled WGS sequence"/>
</dbReference>
<feature type="compositionally biased region" description="Low complexity" evidence="1">
    <location>
        <begin position="1507"/>
        <end position="1522"/>
    </location>
</feature>
<feature type="compositionally biased region" description="Basic and acidic residues" evidence="1">
    <location>
        <begin position="1258"/>
        <end position="1272"/>
    </location>
</feature>
<dbReference type="GeneID" id="94423512"/>
<feature type="region of interest" description="Disordered" evidence="1">
    <location>
        <begin position="1103"/>
        <end position="1131"/>
    </location>
</feature>
<protein>
    <submittedName>
        <fullName evidence="3">Transmembrane</fullName>
    </submittedName>
</protein>
<feature type="region of interest" description="Disordered" evidence="1">
    <location>
        <begin position="110"/>
        <end position="135"/>
    </location>
</feature>
<proteinExistence type="predicted"/>
<dbReference type="EMBL" id="MIGC01000029">
    <property type="protein sequence ID" value="PHJ26078.1"/>
    <property type="molecule type" value="Genomic_DNA"/>
</dbReference>
<feature type="compositionally biased region" description="Basic and acidic residues" evidence="1">
    <location>
        <begin position="1803"/>
        <end position="1813"/>
    </location>
</feature>
<feature type="region of interest" description="Disordered" evidence="1">
    <location>
        <begin position="1298"/>
        <end position="1348"/>
    </location>
</feature>
<dbReference type="OrthoDB" id="332166at2759"/>
<comment type="caution">
    <text evidence="3">The sequence shown here is derived from an EMBL/GenBank/DDBJ whole genome shotgun (WGS) entry which is preliminary data.</text>
</comment>
<evidence type="ECO:0000313" key="3">
    <source>
        <dbReference type="EMBL" id="PHJ26078.1"/>
    </source>
</evidence>
<feature type="compositionally biased region" description="Polar residues" evidence="1">
    <location>
        <begin position="405"/>
        <end position="414"/>
    </location>
</feature>
<feature type="compositionally biased region" description="Low complexity" evidence="1">
    <location>
        <begin position="244"/>
        <end position="260"/>
    </location>
</feature>
<keyword evidence="2" id="KW-0472">Membrane</keyword>
<feature type="compositionally biased region" description="Basic and acidic residues" evidence="1">
    <location>
        <begin position="1566"/>
        <end position="1578"/>
    </location>
</feature>
<sequence length="1948" mass="208750">MNDVYFSGLFTWSSLFFSLMCNFIAPIGVYILACTKIPPLQRNLQGKRGKILFNPQLRRNVQGLGGGQRTAEQVRLSLLQWLRSTLKDEARTGECDPQLLHLLLSPSTPSSAAQLDSGAPGNGESSPYEDGGTDILDSLTHHRSAWLREEAATAAVAAAALQIRDGFLPAGPYRKPRSPLSSLGGSLSILPSSDDSGTTGSAGSAGENSPRASFASPTPFSPKSHGHSQHLSPASSIQTLPGDLRSSSSSQLPLCSRSHSLVSGHSAKASTAEELPSARRAASMTHSDKRRTRRHSFKSFLSVDRGKGKLSYTSSPSDGGSSTPSLAPPGGLSREEEFNQNTRTDEAMGSPLHRTWDRAALDEVGLRLKQLAASGQEGEERGEEEEEERGGDSRISRDRVAGSPVSHSPSTLSVSKGGDMGTSGNRANDGRTHPGNGFGSPPRRRATGSSTGSRETSDGRRYLKECLPYPTPYREESEYHHTLSKEDSRALGRDGCFPVPSVGSRNARMLRFHPGYTTARAAEEERGGLGGEVNLYRHSSPSESEEEVAECVSRDVDDDAAAIRAQLQLPQLLLLHADEVEKNVWLLPPEYEDQSVSVKREDSRSEGWNGGEERRGGVGGYAQPGEYSWQHESGQETSEGIGQTGEPSGEQRRPEGGLLEENKTLEILSSAQAAAREKTSRGRRTARWSPTDKAVAFHDETLETKALFHPESRRLEPGETVTSESEEASHTFQGDSHRRKQTFSGATVPLARRGGHAQGSRVSDTTVAEVSPRSHVPATSEFVSPLSGDVRSSSRSGSDFAGSASHASFSLPPGAEAGAGTAPKDASLNEGMSFAENAGFRSSYGRRRSRRLDSSVRASSAGSFSFSNPPSFWHSSTSVHTTAPLVSLSSALSCPLSAPVDRTIRSAPRRPPESGHKFDRAQSCGGPGAFGWARSMTPDPSSLLPRSGGHKLLSATSGHFASSHTCGGGAGSSRLLPREDSVERLGIGKLGKEVLLRQQRQWLAAQQASSASRQRRLLSRRHTLSGRLLGGFSRQVSSFPLRRGRTGLDETFSSRRLRPSRTVAPEVDSLFSCCSNNFSEAFLAAEGLEAPLLLRQLKERKKQEKDAHAEERRSLQEAQQGVPGIVSSQDCRSKPIRSLTLGDPAFLVESRRSSRTGWRRETGLRSVGLPDLVPGPPKLRRSLTVFGGAGQQYTQGSSKLARAAAKAARELVSFAPKLILGTSQRERSRPLEEQNAETGILEGTPGATRLRAGAQTEDGEKGPAYKENTLLRRAETTSWDMFRRRNDEPEKERCVRVLMETGEKTARAEGERRGTERERREEESPRSRNKHQGNNNNAEEKKQAESVLESPLSCSLYSSLGSEDERGPRNSSEDVASPCPLFCYSNHAVEQLSSSSAKPSIASAPAAFSASLSSSKSPSSSSLYYSPMSSVTGDSRLGTVRPSPPLALSSLPVDGEESSVLHFTELPGNITPDSQDRLPCGSCSLPAFPLSSSSSSQPATGDAGDRSPSSVSPSPKVVLPGSRLAPEERGGNGDSLLSVSFQQGVEKAREQKTAGDVSPRVSARVIENKADDKEDVLGLRKTPLSSEAVKERGSFGHDKNIDSTIEKGGQGVGAAHAASEETNLESSEPPSCRSEKIEGGEQPVPTSQGSSRSTSRFAPGGTLASVLKAPSLSRFPFSGSQSPDFVRSYQGLHGQEWKSKAAPLLSSEPEFDVLRSPPLSHGDEKPRGGADASGAAGSSRLGESSSQYSTQAGEHTAGKSGVRSPEQETGVNPPAALVLPSTAEGQQDAAQQQEESTPRRSLIFREPEKETKSVRAPGEFQRRRGKTASVCMPAWNSPSSRYGQAASQEDQEEKAEGRRQSGNNTDIHASLPTIQVTFADDPAALSGYEDALAVDEDVLTGDLLPIKIHVYPTAFLRNKHIELSIGLLASLLLCAAVSLTYQVFYGED</sequence>
<feature type="compositionally biased region" description="Basic and acidic residues" evidence="1">
    <location>
        <begin position="910"/>
        <end position="920"/>
    </location>
</feature>
<organism evidence="3 4">
    <name type="scientific">Cystoisospora suis</name>
    <dbReference type="NCBI Taxonomy" id="483139"/>
    <lineage>
        <taxon>Eukaryota</taxon>
        <taxon>Sar</taxon>
        <taxon>Alveolata</taxon>
        <taxon>Apicomplexa</taxon>
        <taxon>Conoidasida</taxon>
        <taxon>Coccidia</taxon>
        <taxon>Eucoccidiorida</taxon>
        <taxon>Eimeriorina</taxon>
        <taxon>Sarcocystidae</taxon>
        <taxon>Cystoisospora</taxon>
    </lineage>
</organism>
<feature type="compositionally biased region" description="Basic and acidic residues" evidence="1">
    <location>
        <begin position="473"/>
        <end position="492"/>
    </location>
</feature>
<feature type="compositionally biased region" description="Low complexity" evidence="1">
    <location>
        <begin position="311"/>
        <end position="325"/>
    </location>
</feature>
<feature type="transmembrane region" description="Helical" evidence="2">
    <location>
        <begin position="1923"/>
        <end position="1944"/>
    </location>
</feature>
<feature type="region of interest" description="Disordered" evidence="1">
    <location>
        <begin position="177"/>
        <end position="336"/>
    </location>
</feature>
<feature type="compositionally biased region" description="Low complexity" evidence="1">
    <location>
        <begin position="1783"/>
        <end position="1795"/>
    </location>
</feature>
<feature type="compositionally biased region" description="Polar residues" evidence="1">
    <location>
        <begin position="630"/>
        <end position="641"/>
    </location>
</feature>
<feature type="compositionally biased region" description="Basic residues" evidence="1">
    <location>
        <begin position="288"/>
        <end position="297"/>
    </location>
</feature>
<feature type="compositionally biased region" description="Low complexity" evidence="1">
    <location>
        <begin position="178"/>
        <end position="206"/>
    </location>
</feature>
<dbReference type="VEuPathDB" id="ToxoDB:CSUI_000067"/>
<accession>A0A2C6LH62</accession>
<evidence type="ECO:0000313" key="4">
    <source>
        <dbReference type="Proteomes" id="UP000221165"/>
    </source>
</evidence>
<feature type="compositionally biased region" description="Polar residues" evidence="1">
    <location>
        <begin position="1836"/>
        <end position="1848"/>
    </location>
</feature>
<name>A0A2C6LH62_9APIC</name>
<feature type="compositionally biased region" description="Basic and acidic residues" evidence="1">
    <location>
        <begin position="1103"/>
        <end position="1115"/>
    </location>
</feature>
<feature type="compositionally biased region" description="Basic and acidic residues" evidence="1">
    <location>
        <begin position="390"/>
        <end position="400"/>
    </location>
</feature>